<evidence type="ECO:0000256" key="2">
    <source>
        <dbReference type="ARBA" id="ARBA00004123"/>
    </source>
</evidence>
<evidence type="ECO:0000313" key="9">
    <source>
        <dbReference type="EMBL" id="KNE98398.1"/>
    </source>
</evidence>
<keyword evidence="6" id="KW-0378">Hydrolase</keyword>
<name>A0A0L0VGM9_9BASI</name>
<keyword evidence="7" id="KW-0539">Nucleus</keyword>
<dbReference type="GO" id="GO:0046872">
    <property type="term" value="F:metal ion binding"/>
    <property type="evidence" value="ECO:0007669"/>
    <property type="project" value="UniProtKB-KW"/>
</dbReference>
<evidence type="ECO:0000256" key="6">
    <source>
        <dbReference type="ARBA" id="ARBA00022801"/>
    </source>
</evidence>
<comment type="cofactor">
    <cofactor evidence="1">
        <name>a divalent metal cation</name>
        <dbReference type="ChEBI" id="CHEBI:60240"/>
    </cofactor>
</comment>
<evidence type="ECO:0000256" key="5">
    <source>
        <dbReference type="ARBA" id="ARBA00022723"/>
    </source>
</evidence>
<evidence type="ECO:0000256" key="7">
    <source>
        <dbReference type="ARBA" id="ARBA00023242"/>
    </source>
</evidence>
<reference evidence="10" key="1">
    <citation type="submission" date="2014-03" db="EMBL/GenBank/DDBJ databases">
        <title>The Genome Sequence of Puccinia striiformis f. sp. tritici PST-78.</title>
        <authorList>
            <consortium name="The Broad Institute Genome Sequencing Platform"/>
            <person name="Cuomo C."/>
            <person name="Hulbert S."/>
            <person name="Chen X."/>
            <person name="Walker B."/>
            <person name="Young S.K."/>
            <person name="Zeng Q."/>
            <person name="Gargeya S."/>
            <person name="Fitzgerald M."/>
            <person name="Haas B."/>
            <person name="Abouelleil A."/>
            <person name="Alvarado L."/>
            <person name="Arachchi H.M."/>
            <person name="Berlin A.M."/>
            <person name="Chapman S.B."/>
            <person name="Goldberg J."/>
            <person name="Griggs A."/>
            <person name="Gujja S."/>
            <person name="Hansen M."/>
            <person name="Howarth C."/>
            <person name="Imamovic A."/>
            <person name="Larimer J."/>
            <person name="McCowan C."/>
            <person name="Montmayeur A."/>
            <person name="Murphy C."/>
            <person name="Neiman D."/>
            <person name="Pearson M."/>
            <person name="Priest M."/>
            <person name="Roberts A."/>
            <person name="Saif S."/>
            <person name="Shea T."/>
            <person name="Sisk P."/>
            <person name="Sykes S."/>
            <person name="Wortman J."/>
            <person name="Nusbaum C."/>
            <person name="Birren B."/>
        </authorList>
    </citation>
    <scope>NUCLEOTIDE SEQUENCE [LARGE SCALE GENOMIC DNA]</scope>
    <source>
        <strain evidence="10">race PST-78</strain>
    </source>
</reference>
<evidence type="ECO:0000256" key="4">
    <source>
        <dbReference type="ARBA" id="ARBA00022722"/>
    </source>
</evidence>
<dbReference type="GO" id="GO:0004518">
    <property type="term" value="F:nuclease activity"/>
    <property type="evidence" value="ECO:0007669"/>
    <property type="project" value="UniProtKB-KW"/>
</dbReference>
<keyword evidence="4" id="KW-0540">Nuclease</keyword>
<dbReference type="Proteomes" id="UP000054564">
    <property type="component" value="Unassembled WGS sequence"/>
</dbReference>
<comment type="caution">
    <text evidence="9">The sequence shown here is derived from an EMBL/GenBank/DDBJ whole genome shotgun (WGS) entry which is preliminary data.</text>
</comment>
<evidence type="ECO:0000313" key="10">
    <source>
        <dbReference type="Proteomes" id="UP000054564"/>
    </source>
</evidence>
<keyword evidence="10" id="KW-1185">Reference proteome</keyword>
<sequence>MAISETSVVGGAGSMHDSCVFRISRIGQSVNPNVRTPPIIPPGTFLVGDAGYPGNMDILLPYPSVATPQNEWYNFIQSSTRIVVEQAFGRLKNRFRILLHAQDSSPGRARNDSFACMVLHNILNHRGSLYLQDWDARTPQERRLGQNIPRSLEAEDITLNATNKNSVAGGTKVPMWKKRDVIWDMLYRP</sequence>
<comment type="subcellular location">
    <subcellularLocation>
        <location evidence="2">Nucleus</location>
    </subcellularLocation>
</comment>
<feature type="domain" description="DDE Tnp4" evidence="8">
    <location>
        <begin position="10"/>
        <end position="121"/>
    </location>
</feature>
<organism evidence="9 10">
    <name type="scientific">Puccinia striiformis f. sp. tritici PST-78</name>
    <dbReference type="NCBI Taxonomy" id="1165861"/>
    <lineage>
        <taxon>Eukaryota</taxon>
        <taxon>Fungi</taxon>
        <taxon>Dikarya</taxon>
        <taxon>Basidiomycota</taxon>
        <taxon>Pucciniomycotina</taxon>
        <taxon>Pucciniomycetes</taxon>
        <taxon>Pucciniales</taxon>
        <taxon>Pucciniaceae</taxon>
        <taxon>Puccinia</taxon>
    </lineage>
</organism>
<protein>
    <recommendedName>
        <fullName evidence="8">DDE Tnp4 domain-containing protein</fullName>
    </recommendedName>
</protein>
<evidence type="ECO:0000256" key="1">
    <source>
        <dbReference type="ARBA" id="ARBA00001968"/>
    </source>
</evidence>
<dbReference type="GO" id="GO:0005634">
    <property type="term" value="C:nucleus"/>
    <property type="evidence" value="ECO:0007669"/>
    <property type="project" value="UniProtKB-SubCell"/>
</dbReference>
<evidence type="ECO:0000256" key="3">
    <source>
        <dbReference type="ARBA" id="ARBA00006958"/>
    </source>
</evidence>
<dbReference type="PANTHER" id="PTHR22930">
    <property type="match status" value="1"/>
</dbReference>
<comment type="similarity">
    <text evidence="3">Belongs to the HARBI1 family.</text>
</comment>
<keyword evidence="5" id="KW-0479">Metal-binding</keyword>
<dbReference type="EMBL" id="AJIL01000057">
    <property type="protein sequence ID" value="KNE98398.1"/>
    <property type="molecule type" value="Genomic_DNA"/>
</dbReference>
<dbReference type="GO" id="GO:0016787">
    <property type="term" value="F:hydrolase activity"/>
    <property type="evidence" value="ECO:0007669"/>
    <property type="project" value="UniProtKB-KW"/>
</dbReference>
<evidence type="ECO:0000259" key="8">
    <source>
        <dbReference type="Pfam" id="PF13359"/>
    </source>
</evidence>
<dbReference type="AlphaFoldDB" id="A0A0L0VGM9"/>
<accession>A0A0L0VGM9</accession>
<proteinExistence type="inferred from homology"/>
<gene>
    <name evidence="9" type="ORF">PSTG_08317</name>
</gene>
<dbReference type="InterPro" id="IPR045249">
    <property type="entry name" value="HARBI1-like"/>
</dbReference>
<dbReference type="InterPro" id="IPR027806">
    <property type="entry name" value="HARBI1_dom"/>
</dbReference>
<dbReference type="Pfam" id="PF13359">
    <property type="entry name" value="DDE_Tnp_4"/>
    <property type="match status" value="1"/>
</dbReference>
<dbReference type="PANTHER" id="PTHR22930:SF85">
    <property type="entry name" value="GH03217P-RELATED"/>
    <property type="match status" value="1"/>
</dbReference>